<sequence length="279" mass="27332">MGSPLATVSFGLAAAASWGAGDFTGGIATRKADVYAVGLVSQAAGVVALAALAGARAEPFAPPPALGWGAVAGVFGALGIAALYRALAVGRMGIAAPVTAVLAAALPVCFAALSQGLPSPLQFTGFGLALGGVWLISRPEGAGGSPEGLGLALLAGVGFGGFMIFIGQVQAPAVFWPLAAAKVSSLLSMLVAARAAGRLPRSPRSLLLPAALAGLLDAGGNAFFVLAEQGGRLDVASILASLYPAATVFLARLVLGERVSRTQAVGIAAALIAIPLIAT</sequence>
<comment type="caution">
    <text evidence="4">The sequence shown here is derived from an EMBL/GenBank/DDBJ whole genome shotgun (WGS) entry which is preliminary data.</text>
</comment>
<name>A0A537J669_9BACT</name>
<dbReference type="GO" id="GO:0016020">
    <property type="term" value="C:membrane"/>
    <property type="evidence" value="ECO:0007669"/>
    <property type="project" value="InterPro"/>
</dbReference>
<feature type="transmembrane region" description="Helical" evidence="2">
    <location>
        <begin position="119"/>
        <end position="136"/>
    </location>
</feature>
<feature type="transmembrane region" description="Helical" evidence="2">
    <location>
        <begin position="6"/>
        <end position="27"/>
    </location>
</feature>
<feature type="transmembrane region" description="Helical" evidence="2">
    <location>
        <begin position="94"/>
        <end position="113"/>
    </location>
</feature>
<feature type="transmembrane region" description="Helical" evidence="2">
    <location>
        <begin position="148"/>
        <end position="167"/>
    </location>
</feature>
<evidence type="ECO:0000256" key="2">
    <source>
        <dbReference type="SAM" id="Phobius"/>
    </source>
</evidence>
<keyword evidence="2" id="KW-0812">Transmembrane</keyword>
<gene>
    <name evidence="4" type="ORF">E6H03_10945</name>
</gene>
<reference evidence="4 5" key="1">
    <citation type="journal article" date="2019" name="Nat. Microbiol.">
        <title>Mediterranean grassland soil C-N compound turnover is dependent on rainfall and depth, and is mediated by genomically divergent microorganisms.</title>
        <authorList>
            <person name="Diamond S."/>
            <person name="Andeer P.F."/>
            <person name="Li Z."/>
            <person name="Crits-Christoph A."/>
            <person name="Burstein D."/>
            <person name="Anantharaman K."/>
            <person name="Lane K.R."/>
            <person name="Thomas B.C."/>
            <person name="Pan C."/>
            <person name="Northen T.R."/>
            <person name="Banfield J.F."/>
        </authorList>
    </citation>
    <scope>NUCLEOTIDE SEQUENCE [LARGE SCALE GENOMIC DNA]</scope>
    <source>
        <strain evidence="4">NP_6</strain>
    </source>
</reference>
<feature type="transmembrane region" description="Helical" evidence="2">
    <location>
        <begin position="65"/>
        <end position="87"/>
    </location>
</feature>
<evidence type="ECO:0000259" key="3">
    <source>
        <dbReference type="Pfam" id="PF00892"/>
    </source>
</evidence>
<evidence type="ECO:0000313" key="5">
    <source>
        <dbReference type="Proteomes" id="UP000318093"/>
    </source>
</evidence>
<organism evidence="4 5">
    <name type="scientific">Candidatus Segetimicrobium genomatis</name>
    <dbReference type="NCBI Taxonomy" id="2569760"/>
    <lineage>
        <taxon>Bacteria</taxon>
        <taxon>Bacillati</taxon>
        <taxon>Candidatus Sysuimicrobiota</taxon>
        <taxon>Candidatus Sysuimicrobiia</taxon>
        <taxon>Candidatus Sysuimicrobiales</taxon>
        <taxon>Candidatus Segetimicrobiaceae</taxon>
        <taxon>Candidatus Segetimicrobium</taxon>
    </lineage>
</organism>
<dbReference type="InterPro" id="IPR037185">
    <property type="entry name" value="EmrE-like"/>
</dbReference>
<dbReference type="Proteomes" id="UP000318093">
    <property type="component" value="Unassembled WGS sequence"/>
</dbReference>
<comment type="similarity">
    <text evidence="1">Belongs to the EamA transporter family.</text>
</comment>
<feature type="transmembrane region" description="Helical" evidence="2">
    <location>
        <begin position="233"/>
        <end position="255"/>
    </location>
</feature>
<dbReference type="InterPro" id="IPR000620">
    <property type="entry name" value="EamA_dom"/>
</dbReference>
<dbReference type="Pfam" id="PF00892">
    <property type="entry name" value="EamA"/>
    <property type="match status" value="2"/>
</dbReference>
<keyword evidence="2" id="KW-0472">Membrane</keyword>
<feature type="domain" description="EamA" evidence="3">
    <location>
        <begin position="148"/>
        <end position="278"/>
    </location>
</feature>
<proteinExistence type="inferred from homology"/>
<feature type="transmembrane region" description="Helical" evidence="2">
    <location>
        <begin position="205"/>
        <end position="227"/>
    </location>
</feature>
<evidence type="ECO:0000313" key="4">
    <source>
        <dbReference type="EMBL" id="TMI79064.1"/>
    </source>
</evidence>
<protein>
    <submittedName>
        <fullName evidence="4">DMT family transporter</fullName>
    </submittedName>
</protein>
<keyword evidence="2" id="KW-1133">Transmembrane helix</keyword>
<accession>A0A537J669</accession>
<feature type="domain" description="EamA" evidence="3">
    <location>
        <begin position="8"/>
        <end position="137"/>
    </location>
</feature>
<dbReference type="SUPFAM" id="SSF103481">
    <property type="entry name" value="Multidrug resistance efflux transporter EmrE"/>
    <property type="match status" value="1"/>
</dbReference>
<feature type="transmembrane region" description="Helical" evidence="2">
    <location>
        <begin position="34"/>
        <end position="53"/>
    </location>
</feature>
<feature type="transmembrane region" description="Helical" evidence="2">
    <location>
        <begin position="173"/>
        <end position="193"/>
    </location>
</feature>
<evidence type="ECO:0000256" key="1">
    <source>
        <dbReference type="ARBA" id="ARBA00007362"/>
    </source>
</evidence>
<dbReference type="AlphaFoldDB" id="A0A537J669"/>
<dbReference type="EMBL" id="VBAN01000359">
    <property type="protein sequence ID" value="TMI79064.1"/>
    <property type="molecule type" value="Genomic_DNA"/>
</dbReference>